<comment type="catalytic activity">
    <reaction evidence="1 7">
        <text>D-glucuronate = D-fructuronate</text>
        <dbReference type="Rhea" id="RHEA:13049"/>
        <dbReference type="ChEBI" id="CHEBI:58720"/>
        <dbReference type="ChEBI" id="CHEBI:59863"/>
        <dbReference type="EC" id="5.3.1.12"/>
    </reaction>
</comment>
<evidence type="ECO:0000313" key="9">
    <source>
        <dbReference type="Proteomes" id="UP000076927"/>
    </source>
</evidence>
<reference evidence="8 9" key="1">
    <citation type="submission" date="2015-01" db="EMBL/GenBank/DDBJ databases">
        <title>Paenibacillus swuensis/DY6/whole genome sequencing.</title>
        <authorList>
            <person name="Kim M.K."/>
            <person name="Srinivasan S."/>
            <person name="Lee J.-J."/>
        </authorList>
    </citation>
    <scope>NUCLEOTIDE SEQUENCE [LARGE SCALE GENOMIC DNA]</scope>
    <source>
        <strain evidence="8 9">DY6</strain>
    </source>
</reference>
<keyword evidence="6 7" id="KW-0413">Isomerase</keyword>
<evidence type="ECO:0000256" key="2">
    <source>
        <dbReference type="ARBA" id="ARBA00004892"/>
    </source>
</evidence>
<evidence type="ECO:0000256" key="5">
    <source>
        <dbReference type="ARBA" id="ARBA00020555"/>
    </source>
</evidence>
<dbReference type="PANTHER" id="PTHR30068:SF4">
    <property type="entry name" value="URONATE ISOMERASE"/>
    <property type="match status" value="1"/>
</dbReference>
<gene>
    <name evidence="7" type="primary">uxaC</name>
    <name evidence="8" type="ORF">SY83_21205</name>
</gene>
<comment type="catalytic activity">
    <reaction evidence="7">
        <text>aldehydo-D-galacturonate = keto-D-tagaturonate</text>
        <dbReference type="Rhea" id="RHEA:27702"/>
        <dbReference type="ChEBI" id="CHEBI:12952"/>
        <dbReference type="ChEBI" id="CHEBI:17886"/>
    </reaction>
</comment>
<dbReference type="InterPro" id="IPR032466">
    <property type="entry name" value="Metal_Hydrolase"/>
</dbReference>
<evidence type="ECO:0000256" key="1">
    <source>
        <dbReference type="ARBA" id="ARBA00001165"/>
    </source>
</evidence>
<protein>
    <recommendedName>
        <fullName evidence="5 7">Uronate isomerase</fullName>
        <ecNumber evidence="4 7">5.3.1.12</ecNumber>
    </recommendedName>
    <alternativeName>
        <fullName evidence="7">Glucuronate isomerase</fullName>
    </alternativeName>
    <alternativeName>
        <fullName evidence="7">Uronic isomerase</fullName>
    </alternativeName>
</protein>
<dbReference type="OrthoDB" id="9766564at2"/>
<dbReference type="GO" id="GO:0019698">
    <property type="term" value="P:D-galacturonate catabolic process"/>
    <property type="evidence" value="ECO:0007669"/>
    <property type="project" value="TreeGrafter"/>
</dbReference>
<dbReference type="InterPro" id="IPR003766">
    <property type="entry name" value="Uronate_isomerase"/>
</dbReference>
<accession>A0A172TMW9</accession>
<dbReference type="NCBIfam" id="NF002794">
    <property type="entry name" value="PRK02925.1"/>
    <property type="match status" value="1"/>
</dbReference>
<dbReference type="STRING" id="1178515.SY83_21205"/>
<dbReference type="PATRIC" id="fig|1178515.4.peg.4295"/>
<dbReference type="Proteomes" id="UP000076927">
    <property type="component" value="Chromosome"/>
</dbReference>
<dbReference type="Gene3D" id="3.20.20.140">
    <property type="entry name" value="Metal-dependent hydrolases"/>
    <property type="match status" value="1"/>
</dbReference>
<sequence length="468" mass="53936">MRTFMDADFMLMNKTAVSLYHEVAAHMPIIDYHCHLDPKEIYENKRYTNLAEVWLYGDHYKWRAMRANGEAEELVTGGEGVQDYDRFLAWTRTLPMMIGNPLYHWSHLELRRMFGIDELIHEGNAKHIWDTANALLQGEGFAARDFIRRSNVEVICTTDDPSDSLEYHMKLREEVQDFQVLPTYRPDKYLDIRKATFPKYLKKLEEVTGAPIDTYDALLSALASRIEFFHQQGCRISDHGLDFLPYEEAAVQEVADIFARALQGEELTLEDEIKYKTQTLVFLGGKYAAHGWSMQFHMNAHRNNNSRMFSQLGPDAGFDTINDAPVAAPLVGLLDAMERDHALPRTIVYSLNARDNEVLASIIGSFQGDGIPGKMQLGSAWWFNDTKDGMLNQLNTLASLGMLGRFVGMLTDSRSFLSYTRHEYFRRILCNLIGEWVERGEVPDEREMLDKLIEGICYENARTYFRFE</sequence>
<dbReference type="HAMAP" id="MF_00675">
    <property type="entry name" value="UxaC"/>
    <property type="match status" value="1"/>
</dbReference>
<evidence type="ECO:0000256" key="4">
    <source>
        <dbReference type="ARBA" id="ARBA00012546"/>
    </source>
</evidence>
<dbReference type="KEGG" id="pswu:SY83_21205"/>
<dbReference type="GO" id="GO:0008880">
    <property type="term" value="F:glucuronate isomerase activity"/>
    <property type="evidence" value="ECO:0007669"/>
    <property type="project" value="UniProtKB-UniRule"/>
</dbReference>
<comment type="pathway">
    <text evidence="2 7">Carbohydrate metabolism; pentose and glucuronate interconversion.</text>
</comment>
<dbReference type="PANTHER" id="PTHR30068">
    <property type="entry name" value="URONATE ISOMERASE"/>
    <property type="match status" value="1"/>
</dbReference>
<evidence type="ECO:0000256" key="7">
    <source>
        <dbReference type="HAMAP-Rule" id="MF_00675"/>
    </source>
</evidence>
<dbReference type="AlphaFoldDB" id="A0A172TMW9"/>
<evidence type="ECO:0000313" key="8">
    <source>
        <dbReference type="EMBL" id="ANE48378.1"/>
    </source>
</evidence>
<dbReference type="EC" id="5.3.1.12" evidence="4 7"/>
<organism evidence="8 9">
    <name type="scientific">Paenibacillus swuensis</name>
    <dbReference type="NCBI Taxonomy" id="1178515"/>
    <lineage>
        <taxon>Bacteria</taxon>
        <taxon>Bacillati</taxon>
        <taxon>Bacillota</taxon>
        <taxon>Bacilli</taxon>
        <taxon>Bacillales</taxon>
        <taxon>Paenibacillaceae</taxon>
        <taxon>Paenibacillus</taxon>
    </lineage>
</organism>
<dbReference type="RefSeq" id="WP_068610151.1">
    <property type="nucleotide sequence ID" value="NZ_CP011388.1"/>
</dbReference>
<dbReference type="SUPFAM" id="SSF51556">
    <property type="entry name" value="Metallo-dependent hydrolases"/>
    <property type="match status" value="1"/>
</dbReference>
<dbReference type="Gene3D" id="1.10.2020.10">
    <property type="entry name" value="uronate isomerase, domain 2, chain A"/>
    <property type="match status" value="1"/>
</dbReference>
<keyword evidence="9" id="KW-1185">Reference proteome</keyword>
<evidence type="ECO:0000256" key="3">
    <source>
        <dbReference type="ARBA" id="ARBA00008397"/>
    </source>
</evidence>
<dbReference type="EMBL" id="CP011388">
    <property type="protein sequence ID" value="ANE48378.1"/>
    <property type="molecule type" value="Genomic_DNA"/>
</dbReference>
<evidence type="ECO:0000256" key="6">
    <source>
        <dbReference type="ARBA" id="ARBA00023235"/>
    </source>
</evidence>
<dbReference type="UniPathway" id="UPA00246"/>
<proteinExistence type="inferred from homology"/>
<name>A0A172TMW9_9BACL</name>
<comment type="similarity">
    <text evidence="3 7">Belongs to the metallo-dependent hydrolases superfamily. Uronate isomerase family.</text>
</comment>
<dbReference type="GO" id="GO:0042840">
    <property type="term" value="P:D-glucuronate catabolic process"/>
    <property type="evidence" value="ECO:0007669"/>
    <property type="project" value="TreeGrafter"/>
</dbReference>
<dbReference type="Pfam" id="PF02614">
    <property type="entry name" value="UxaC"/>
    <property type="match status" value="1"/>
</dbReference>